<evidence type="ECO:0000256" key="1">
    <source>
        <dbReference type="ARBA" id="ARBA00022475"/>
    </source>
</evidence>
<dbReference type="Proteomes" id="UP000199306">
    <property type="component" value="Unassembled WGS sequence"/>
</dbReference>
<evidence type="ECO:0000256" key="7">
    <source>
        <dbReference type="ARBA" id="ARBA00023136"/>
    </source>
</evidence>
<evidence type="ECO:0000256" key="5">
    <source>
        <dbReference type="ARBA" id="ARBA00022985"/>
    </source>
</evidence>
<feature type="transmembrane region" description="Helical" evidence="8">
    <location>
        <begin position="131"/>
        <end position="152"/>
    </location>
</feature>
<feature type="domain" description="Glycosyltransferase 2-like" evidence="9">
    <location>
        <begin position="7"/>
        <end position="134"/>
    </location>
</feature>
<dbReference type="InterPro" id="IPR029044">
    <property type="entry name" value="Nucleotide-diphossugar_trans"/>
</dbReference>
<proteinExistence type="predicted"/>
<dbReference type="PANTHER" id="PTHR48090">
    <property type="entry name" value="UNDECAPRENYL-PHOSPHATE 4-DEOXY-4-FORMAMIDO-L-ARABINOSE TRANSFERASE-RELATED"/>
    <property type="match status" value="1"/>
</dbReference>
<dbReference type="GO" id="GO:0016757">
    <property type="term" value="F:glycosyltransferase activity"/>
    <property type="evidence" value="ECO:0007669"/>
    <property type="project" value="UniProtKB-KW"/>
</dbReference>
<dbReference type="InterPro" id="IPR050256">
    <property type="entry name" value="Glycosyltransferase_2"/>
</dbReference>
<evidence type="ECO:0000256" key="3">
    <source>
        <dbReference type="ARBA" id="ARBA00022679"/>
    </source>
</evidence>
<organism evidence="10 11">
    <name type="scientific">Pseudarcicella hirudinis</name>
    <dbReference type="NCBI Taxonomy" id="1079859"/>
    <lineage>
        <taxon>Bacteria</taxon>
        <taxon>Pseudomonadati</taxon>
        <taxon>Bacteroidota</taxon>
        <taxon>Cytophagia</taxon>
        <taxon>Cytophagales</taxon>
        <taxon>Flectobacillaceae</taxon>
        <taxon>Pseudarcicella</taxon>
    </lineage>
</organism>
<feature type="transmembrane region" description="Helical" evidence="8">
    <location>
        <begin position="206"/>
        <end position="223"/>
    </location>
</feature>
<evidence type="ECO:0000256" key="8">
    <source>
        <dbReference type="SAM" id="Phobius"/>
    </source>
</evidence>
<evidence type="ECO:0000256" key="6">
    <source>
        <dbReference type="ARBA" id="ARBA00022989"/>
    </source>
</evidence>
<gene>
    <name evidence="10" type="ORF">SAMN04515674_103307</name>
</gene>
<keyword evidence="6 8" id="KW-1133">Transmembrane helix</keyword>
<accession>A0A1I5QQJ0</accession>
<dbReference type="GO" id="GO:0005886">
    <property type="term" value="C:plasma membrane"/>
    <property type="evidence" value="ECO:0007669"/>
    <property type="project" value="TreeGrafter"/>
</dbReference>
<dbReference type="AlphaFoldDB" id="A0A1I5QQJ0"/>
<dbReference type="PANTHER" id="PTHR48090:SF3">
    <property type="entry name" value="UNDECAPRENYL-PHOSPHATE 4-DEOXY-4-FORMAMIDO-L-ARABINOSE TRANSFERASE"/>
    <property type="match status" value="1"/>
</dbReference>
<dbReference type="GO" id="GO:0009103">
    <property type="term" value="P:lipopolysaccharide biosynthetic process"/>
    <property type="evidence" value="ECO:0007669"/>
    <property type="project" value="UniProtKB-KW"/>
</dbReference>
<keyword evidence="5" id="KW-0448">Lipopolysaccharide biosynthesis</keyword>
<keyword evidence="7 8" id="KW-0472">Membrane</keyword>
<dbReference type="OrthoDB" id="9807778at2"/>
<keyword evidence="2" id="KW-0328">Glycosyltransferase</keyword>
<protein>
    <submittedName>
        <fullName evidence="10">Glycosyl transferase family 2</fullName>
    </submittedName>
</protein>
<evidence type="ECO:0000256" key="2">
    <source>
        <dbReference type="ARBA" id="ARBA00022676"/>
    </source>
</evidence>
<evidence type="ECO:0000256" key="4">
    <source>
        <dbReference type="ARBA" id="ARBA00022692"/>
    </source>
</evidence>
<keyword evidence="4 8" id="KW-0812">Transmembrane</keyword>
<keyword evidence="3 10" id="KW-0808">Transferase</keyword>
<feature type="transmembrane region" description="Helical" evidence="8">
    <location>
        <begin position="235"/>
        <end position="254"/>
    </location>
</feature>
<sequence>MTENIKILIPLYNDWDALELLLTKIKHSVTSELFAHLNFVIVDDCSSIECDVNRFGSYKLEIIRLHRNVSHQKAIALGLSYITKETEFSKVVVMDSDGEDKPEDIQRLYEASLQTPDKIIFAKRSKRSESIAFRFFYVIYKSIFVLLTGKVIEFGNFSIIPNRLAGKLTYVSEIWNHFPGGIIRSKLPYTSIPIERGTRLAGNSKMNFISLVLHGLSAISVHLDTTAARMLIGSLILMVASIGVAIVVTVIRLTTNWASPGWATTLVTGATIIILQAFLSSLFLLFTVLNYRTQKHFIPAIDYKDFIEKVDRTF</sequence>
<dbReference type="SUPFAM" id="SSF53448">
    <property type="entry name" value="Nucleotide-diphospho-sugar transferases"/>
    <property type="match status" value="1"/>
</dbReference>
<dbReference type="InterPro" id="IPR001173">
    <property type="entry name" value="Glyco_trans_2-like"/>
</dbReference>
<dbReference type="RefSeq" id="WP_092014508.1">
    <property type="nucleotide sequence ID" value="NZ_FOXH01000003.1"/>
</dbReference>
<reference evidence="10 11" key="1">
    <citation type="submission" date="2016-10" db="EMBL/GenBank/DDBJ databases">
        <authorList>
            <person name="de Groot N.N."/>
        </authorList>
    </citation>
    <scope>NUCLEOTIDE SEQUENCE [LARGE SCALE GENOMIC DNA]</scope>
    <source>
        <strain evidence="11">E92,LMG 26720,CCM 7988</strain>
    </source>
</reference>
<name>A0A1I5QQJ0_9BACT</name>
<evidence type="ECO:0000313" key="11">
    <source>
        <dbReference type="Proteomes" id="UP000199306"/>
    </source>
</evidence>
<keyword evidence="11" id="KW-1185">Reference proteome</keyword>
<evidence type="ECO:0000259" key="9">
    <source>
        <dbReference type="Pfam" id="PF00535"/>
    </source>
</evidence>
<evidence type="ECO:0000313" key="10">
    <source>
        <dbReference type="EMBL" id="SFP48281.1"/>
    </source>
</evidence>
<dbReference type="Pfam" id="PF00535">
    <property type="entry name" value="Glycos_transf_2"/>
    <property type="match status" value="1"/>
</dbReference>
<feature type="transmembrane region" description="Helical" evidence="8">
    <location>
        <begin position="266"/>
        <end position="289"/>
    </location>
</feature>
<dbReference type="EMBL" id="FOXH01000003">
    <property type="protein sequence ID" value="SFP48281.1"/>
    <property type="molecule type" value="Genomic_DNA"/>
</dbReference>
<dbReference type="Gene3D" id="3.90.550.10">
    <property type="entry name" value="Spore Coat Polysaccharide Biosynthesis Protein SpsA, Chain A"/>
    <property type="match status" value="1"/>
</dbReference>
<keyword evidence="1" id="KW-1003">Cell membrane</keyword>
<dbReference type="STRING" id="1079859.SAMN04515674_103307"/>